<gene>
    <name evidence="10" type="ORF">QNI14_13510</name>
</gene>
<comment type="similarity">
    <text evidence="2 9">Belongs to the gluconokinase GntK/GntV family.</text>
</comment>
<keyword evidence="4 9" id="KW-0808">Transferase</keyword>
<evidence type="ECO:0000256" key="8">
    <source>
        <dbReference type="ARBA" id="ARBA00048090"/>
    </source>
</evidence>
<accession>A0ABT6ZH20</accession>
<dbReference type="Proteomes" id="UP001321481">
    <property type="component" value="Unassembled WGS sequence"/>
</dbReference>
<evidence type="ECO:0000256" key="9">
    <source>
        <dbReference type="RuleBase" id="RU363066"/>
    </source>
</evidence>
<reference evidence="10 11" key="1">
    <citation type="submission" date="2023-05" db="EMBL/GenBank/DDBJ databases">
        <title>Microbacterium dauci sp.nov., Isolated from Carrot Rhizosphere Soil.</title>
        <authorList>
            <person name="Xiao Z."/>
            <person name="Zheng J."/>
        </authorList>
    </citation>
    <scope>NUCLEOTIDE SEQUENCE [LARGE SCALE GENOMIC DNA]</scope>
    <source>
        <strain evidence="10 11">LX3-4</strain>
    </source>
</reference>
<evidence type="ECO:0000313" key="11">
    <source>
        <dbReference type="Proteomes" id="UP001321481"/>
    </source>
</evidence>
<organism evidence="10 11">
    <name type="scientific">Microbacterium dauci</name>
    <dbReference type="NCBI Taxonomy" id="3048008"/>
    <lineage>
        <taxon>Bacteria</taxon>
        <taxon>Bacillati</taxon>
        <taxon>Actinomycetota</taxon>
        <taxon>Actinomycetes</taxon>
        <taxon>Micrococcales</taxon>
        <taxon>Microbacteriaceae</taxon>
        <taxon>Microbacterium</taxon>
    </lineage>
</organism>
<dbReference type="RefSeq" id="WP_283717151.1">
    <property type="nucleotide sequence ID" value="NZ_JASJND010000008.1"/>
</dbReference>
<protein>
    <recommendedName>
        <fullName evidence="3 9">Gluconokinase</fullName>
        <ecNumber evidence="3 9">2.7.1.12</ecNumber>
    </recommendedName>
</protein>
<keyword evidence="7 9" id="KW-0067">ATP-binding</keyword>
<name>A0ABT6ZH20_9MICO</name>
<evidence type="ECO:0000256" key="4">
    <source>
        <dbReference type="ARBA" id="ARBA00022679"/>
    </source>
</evidence>
<keyword evidence="5 9" id="KW-0547">Nucleotide-binding</keyword>
<dbReference type="CDD" id="cd02021">
    <property type="entry name" value="GntK"/>
    <property type="match status" value="1"/>
</dbReference>
<evidence type="ECO:0000256" key="7">
    <source>
        <dbReference type="ARBA" id="ARBA00022840"/>
    </source>
</evidence>
<dbReference type="GO" id="GO:0046316">
    <property type="term" value="F:gluconokinase activity"/>
    <property type="evidence" value="ECO:0007669"/>
    <property type="project" value="UniProtKB-EC"/>
</dbReference>
<keyword evidence="6 9" id="KW-0418">Kinase</keyword>
<dbReference type="InterPro" id="IPR027417">
    <property type="entry name" value="P-loop_NTPase"/>
</dbReference>
<comment type="pathway">
    <text evidence="1">Carbohydrate acid metabolism.</text>
</comment>
<evidence type="ECO:0000313" key="10">
    <source>
        <dbReference type="EMBL" id="MDJ1115461.1"/>
    </source>
</evidence>
<dbReference type="Gene3D" id="3.40.50.300">
    <property type="entry name" value="P-loop containing nucleotide triphosphate hydrolases"/>
    <property type="match status" value="1"/>
</dbReference>
<proteinExistence type="inferred from homology"/>
<sequence length="168" mass="18029">MTGDPTRPPRVVVMGVSASGKSSVGRALADRLGVAFADADDLHPAANIEKMSAGIPLNDDDRWPWLDLTVARLGSEPGGMVIACSALRRAYRDRIVASAPDVVFVHLTGSVELLAQRAKERLDHFMPAALLTSQLETLEDLEDDEPGFALDFSRPVAELVEEAAGRIP</sequence>
<dbReference type="SUPFAM" id="SSF52540">
    <property type="entry name" value="P-loop containing nucleoside triphosphate hydrolases"/>
    <property type="match status" value="1"/>
</dbReference>
<dbReference type="Pfam" id="PF13671">
    <property type="entry name" value="AAA_33"/>
    <property type="match status" value="1"/>
</dbReference>
<evidence type="ECO:0000256" key="2">
    <source>
        <dbReference type="ARBA" id="ARBA00008420"/>
    </source>
</evidence>
<dbReference type="PANTHER" id="PTHR43442">
    <property type="entry name" value="GLUCONOKINASE-RELATED"/>
    <property type="match status" value="1"/>
</dbReference>
<evidence type="ECO:0000256" key="6">
    <source>
        <dbReference type="ARBA" id="ARBA00022777"/>
    </source>
</evidence>
<dbReference type="InterPro" id="IPR006001">
    <property type="entry name" value="Therm_gnt_kin"/>
</dbReference>
<dbReference type="EC" id="2.7.1.12" evidence="3 9"/>
<comment type="catalytic activity">
    <reaction evidence="8 9">
        <text>D-gluconate + ATP = 6-phospho-D-gluconate + ADP + H(+)</text>
        <dbReference type="Rhea" id="RHEA:19433"/>
        <dbReference type="ChEBI" id="CHEBI:15378"/>
        <dbReference type="ChEBI" id="CHEBI:18391"/>
        <dbReference type="ChEBI" id="CHEBI:30616"/>
        <dbReference type="ChEBI" id="CHEBI:58759"/>
        <dbReference type="ChEBI" id="CHEBI:456216"/>
        <dbReference type="EC" id="2.7.1.12"/>
    </reaction>
</comment>
<evidence type="ECO:0000256" key="3">
    <source>
        <dbReference type="ARBA" id="ARBA00012054"/>
    </source>
</evidence>
<evidence type="ECO:0000256" key="5">
    <source>
        <dbReference type="ARBA" id="ARBA00022741"/>
    </source>
</evidence>
<comment type="caution">
    <text evidence="10">The sequence shown here is derived from an EMBL/GenBank/DDBJ whole genome shotgun (WGS) entry which is preliminary data.</text>
</comment>
<dbReference type="PANTHER" id="PTHR43442:SF3">
    <property type="entry name" value="GLUCONOKINASE-RELATED"/>
    <property type="match status" value="1"/>
</dbReference>
<dbReference type="EMBL" id="JASJND010000008">
    <property type="protein sequence ID" value="MDJ1115461.1"/>
    <property type="molecule type" value="Genomic_DNA"/>
</dbReference>
<keyword evidence="11" id="KW-1185">Reference proteome</keyword>
<dbReference type="NCBIfam" id="TIGR01313">
    <property type="entry name" value="therm_gnt_kin"/>
    <property type="match status" value="1"/>
</dbReference>
<evidence type="ECO:0000256" key="1">
    <source>
        <dbReference type="ARBA" id="ARBA00004761"/>
    </source>
</evidence>